<dbReference type="EMBL" id="QGNW01001547">
    <property type="protein sequence ID" value="RVW37095.1"/>
    <property type="molecule type" value="Genomic_DNA"/>
</dbReference>
<reference evidence="1 2" key="1">
    <citation type="journal article" date="2018" name="PLoS Genet.">
        <title>Population sequencing reveals clonal diversity and ancestral inbreeding in the grapevine cultivar Chardonnay.</title>
        <authorList>
            <person name="Roach M.J."/>
            <person name="Johnson D.L."/>
            <person name="Bohlmann J."/>
            <person name="van Vuuren H.J."/>
            <person name="Jones S.J."/>
            <person name="Pretorius I.S."/>
            <person name="Schmidt S.A."/>
            <person name="Borneman A.R."/>
        </authorList>
    </citation>
    <scope>NUCLEOTIDE SEQUENCE [LARGE SCALE GENOMIC DNA]</scope>
    <source>
        <strain evidence="2">cv. Chardonnay</strain>
        <tissue evidence="1">Leaf</tissue>
    </source>
</reference>
<proteinExistence type="predicted"/>
<evidence type="ECO:0008006" key="3">
    <source>
        <dbReference type="Google" id="ProtNLM"/>
    </source>
</evidence>
<evidence type="ECO:0000313" key="2">
    <source>
        <dbReference type="Proteomes" id="UP000288805"/>
    </source>
</evidence>
<evidence type="ECO:0000313" key="1">
    <source>
        <dbReference type="EMBL" id="RVW37095.1"/>
    </source>
</evidence>
<protein>
    <recommendedName>
        <fullName evidence="3">Reverse transcriptase zinc-binding domain-containing protein</fullName>
    </recommendedName>
</protein>
<comment type="caution">
    <text evidence="1">The sequence shown here is derived from an EMBL/GenBank/DDBJ whole genome shotgun (WGS) entry which is preliminary data.</text>
</comment>
<dbReference type="Proteomes" id="UP000288805">
    <property type="component" value="Unassembled WGS sequence"/>
</dbReference>
<accession>A0A438DNQ9</accession>
<organism evidence="1 2">
    <name type="scientific">Vitis vinifera</name>
    <name type="common">Grape</name>
    <dbReference type="NCBI Taxonomy" id="29760"/>
    <lineage>
        <taxon>Eukaryota</taxon>
        <taxon>Viridiplantae</taxon>
        <taxon>Streptophyta</taxon>
        <taxon>Embryophyta</taxon>
        <taxon>Tracheophyta</taxon>
        <taxon>Spermatophyta</taxon>
        <taxon>Magnoliopsida</taxon>
        <taxon>eudicotyledons</taxon>
        <taxon>Gunneridae</taxon>
        <taxon>Pentapetalae</taxon>
        <taxon>rosids</taxon>
        <taxon>Vitales</taxon>
        <taxon>Vitaceae</taxon>
        <taxon>Viteae</taxon>
        <taxon>Vitis</taxon>
    </lineage>
</organism>
<dbReference type="PANTHER" id="PTHR36617:SF16">
    <property type="entry name" value="OS04G0516500 PROTEIN"/>
    <property type="match status" value="1"/>
</dbReference>
<dbReference type="PANTHER" id="PTHR36617">
    <property type="entry name" value="PROTEIN, PUTATIVE-RELATED"/>
    <property type="match status" value="1"/>
</dbReference>
<name>A0A438DNQ9_VITVI</name>
<gene>
    <name evidence="1" type="ORF">CK203_084547</name>
</gene>
<sequence length="136" mass="16183">MVPWEGREGHAVGLWKLIRKVWGTFKVKTRFEEGNGRIVKFWHDVWCNDMPLKDSFPSLFTFAIAKEAEGTMVTWNPCFSRNFYDWELDVVNNLFLKLSEFGRVREKQDKMVWKVSKNGVFSIRSFYNVHWKIGVK</sequence>
<dbReference type="AlphaFoldDB" id="A0A438DNQ9"/>